<dbReference type="EMBL" id="VCIW01000012">
    <property type="protein sequence ID" value="TLS50951.1"/>
    <property type="molecule type" value="Genomic_DNA"/>
</dbReference>
<keyword evidence="6 7" id="KW-0472">Membrane</keyword>
<dbReference type="CDD" id="cd06261">
    <property type="entry name" value="TM_PBP2"/>
    <property type="match status" value="1"/>
</dbReference>
<dbReference type="PANTHER" id="PTHR43744:SF9">
    <property type="entry name" value="POLYGALACTURONAN_RHAMNOGALACTURONAN TRANSPORT SYSTEM PERMEASE PROTEIN YTCP"/>
    <property type="match status" value="1"/>
</dbReference>
<organism evidence="9 10">
    <name type="scientific">Paenibacillus antri</name>
    <dbReference type="NCBI Taxonomy" id="2582848"/>
    <lineage>
        <taxon>Bacteria</taxon>
        <taxon>Bacillati</taxon>
        <taxon>Bacillota</taxon>
        <taxon>Bacilli</taxon>
        <taxon>Bacillales</taxon>
        <taxon>Paenibacillaceae</taxon>
        <taxon>Paenibacillus</taxon>
    </lineage>
</organism>
<dbReference type="PANTHER" id="PTHR43744">
    <property type="entry name" value="ABC TRANSPORTER PERMEASE PROTEIN MG189-RELATED-RELATED"/>
    <property type="match status" value="1"/>
</dbReference>
<keyword evidence="10" id="KW-1185">Reference proteome</keyword>
<comment type="subcellular location">
    <subcellularLocation>
        <location evidence="1 7">Cell membrane</location>
        <topology evidence="1 7">Multi-pass membrane protein</topology>
    </subcellularLocation>
</comment>
<evidence type="ECO:0000256" key="6">
    <source>
        <dbReference type="ARBA" id="ARBA00023136"/>
    </source>
</evidence>
<name>A0A5R9G597_9BACL</name>
<evidence type="ECO:0000256" key="5">
    <source>
        <dbReference type="ARBA" id="ARBA00022989"/>
    </source>
</evidence>
<dbReference type="InterPro" id="IPR035906">
    <property type="entry name" value="MetI-like_sf"/>
</dbReference>
<feature type="transmembrane region" description="Helical" evidence="7">
    <location>
        <begin position="262"/>
        <end position="279"/>
    </location>
</feature>
<dbReference type="RefSeq" id="WP_138195637.1">
    <property type="nucleotide sequence ID" value="NZ_VCIW01000012.1"/>
</dbReference>
<keyword evidence="2 7" id="KW-0813">Transport</keyword>
<feature type="domain" description="ABC transmembrane type-1" evidence="8">
    <location>
        <begin position="76"/>
        <end position="268"/>
    </location>
</feature>
<sequence length="294" mass="33157">MKIKSTLDVKIFNTISYSVVGFFGIITLLPFVILLSGSFTSEDSILQNGYSIFPKDFSFEAYKLVFREPDAILNAYIVTLSVTILGTILALFFSAMAAYVLYRKEVKYRNKMSFFLYFTTLFNGGLASFYVIINNTLHLDNTFLILVLVHMFSVIHVLILRSFMQGSLHDSLLESAKIDGAGDFEMFLRIVLPLSKPALATIGLFTALGYWNDWWTPMLFIENEKLYPMQYVLFRVMSTAEMTSAILNTSYTVELPKESLKLALTVVSTGPIILAYPLAQRYFVQGLMIGAVKG</sequence>
<evidence type="ECO:0000256" key="2">
    <source>
        <dbReference type="ARBA" id="ARBA00022448"/>
    </source>
</evidence>
<comment type="similarity">
    <text evidence="7">Belongs to the binding-protein-dependent transport system permease family.</text>
</comment>
<evidence type="ECO:0000313" key="10">
    <source>
        <dbReference type="Proteomes" id="UP000309676"/>
    </source>
</evidence>
<dbReference type="OrthoDB" id="9810086at2"/>
<dbReference type="InterPro" id="IPR000515">
    <property type="entry name" value="MetI-like"/>
</dbReference>
<keyword evidence="5 7" id="KW-1133">Transmembrane helix</keyword>
<proteinExistence type="inferred from homology"/>
<evidence type="ECO:0000313" key="9">
    <source>
        <dbReference type="EMBL" id="TLS50951.1"/>
    </source>
</evidence>
<dbReference type="GO" id="GO:0055085">
    <property type="term" value="P:transmembrane transport"/>
    <property type="evidence" value="ECO:0007669"/>
    <property type="project" value="InterPro"/>
</dbReference>
<protein>
    <submittedName>
        <fullName evidence="9">Carbohydrate ABC transporter permease</fullName>
    </submittedName>
</protein>
<evidence type="ECO:0000256" key="4">
    <source>
        <dbReference type="ARBA" id="ARBA00022692"/>
    </source>
</evidence>
<keyword evidence="4 7" id="KW-0812">Transmembrane</keyword>
<gene>
    <name evidence="9" type="ORF">FE782_18050</name>
</gene>
<evidence type="ECO:0000256" key="7">
    <source>
        <dbReference type="RuleBase" id="RU363032"/>
    </source>
</evidence>
<feature type="transmembrane region" description="Helical" evidence="7">
    <location>
        <begin position="12"/>
        <end position="35"/>
    </location>
</feature>
<evidence type="ECO:0000259" key="8">
    <source>
        <dbReference type="PROSITE" id="PS50928"/>
    </source>
</evidence>
<dbReference type="PROSITE" id="PS50928">
    <property type="entry name" value="ABC_TM1"/>
    <property type="match status" value="1"/>
</dbReference>
<dbReference type="Proteomes" id="UP000309676">
    <property type="component" value="Unassembled WGS sequence"/>
</dbReference>
<dbReference type="Pfam" id="PF00528">
    <property type="entry name" value="BPD_transp_1"/>
    <property type="match status" value="1"/>
</dbReference>
<feature type="transmembrane region" description="Helical" evidence="7">
    <location>
        <begin position="187"/>
        <end position="211"/>
    </location>
</feature>
<dbReference type="AlphaFoldDB" id="A0A5R9G597"/>
<comment type="caution">
    <text evidence="9">The sequence shown here is derived from an EMBL/GenBank/DDBJ whole genome shotgun (WGS) entry which is preliminary data.</text>
</comment>
<keyword evidence="3" id="KW-1003">Cell membrane</keyword>
<feature type="transmembrane region" description="Helical" evidence="7">
    <location>
        <begin position="114"/>
        <end position="133"/>
    </location>
</feature>
<dbReference type="Gene3D" id="1.10.3720.10">
    <property type="entry name" value="MetI-like"/>
    <property type="match status" value="1"/>
</dbReference>
<evidence type="ECO:0000256" key="1">
    <source>
        <dbReference type="ARBA" id="ARBA00004651"/>
    </source>
</evidence>
<evidence type="ECO:0000256" key="3">
    <source>
        <dbReference type="ARBA" id="ARBA00022475"/>
    </source>
</evidence>
<reference evidence="9 10" key="1">
    <citation type="submission" date="2019-05" db="EMBL/GenBank/DDBJ databases">
        <authorList>
            <person name="Narsing Rao M.P."/>
            <person name="Li W.J."/>
        </authorList>
    </citation>
    <scope>NUCLEOTIDE SEQUENCE [LARGE SCALE GENOMIC DNA]</scope>
    <source>
        <strain evidence="9 10">SYSU_K30003</strain>
    </source>
</reference>
<feature type="transmembrane region" description="Helical" evidence="7">
    <location>
        <begin position="75"/>
        <end position="102"/>
    </location>
</feature>
<dbReference type="SUPFAM" id="SSF161098">
    <property type="entry name" value="MetI-like"/>
    <property type="match status" value="1"/>
</dbReference>
<feature type="transmembrane region" description="Helical" evidence="7">
    <location>
        <begin position="139"/>
        <end position="160"/>
    </location>
</feature>
<accession>A0A5R9G597</accession>
<dbReference type="GO" id="GO:0005886">
    <property type="term" value="C:plasma membrane"/>
    <property type="evidence" value="ECO:0007669"/>
    <property type="project" value="UniProtKB-SubCell"/>
</dbReference>